<evidence type="ECO:0000313" key="2">
    <source>
        <dbReference type="Proteomes" id="UP000665020"/>
    </source>
</evidence>
<gene>
    <name evidence="1" type="ORF">GM661_09500</name>
</gene>
<proteinExistence type="predicted"/>
<dbReference type="Proteomes" id="UP000665020">
    <property type="component" value="Chromosome"/>
</dbReference>
<organism evidence="1 2">
    <name type="scientific">Iocasia fonsfrigidae</name>
    <dbReference type="NCBI Taxonomy" id="2682810"/>
    <lineage>
        <taxon>Bacteria</taxon>
        <taxon>Bacillati</taxon>
        <taxon>Bacillota</taxon>
        <taxon>Clostridia</taxon>
        <taxon>Halanaerobiales</taxon>
        <taxon>Halanaerobiaceae</taxon>
        <taxon>Iocasia</taxon>
    </lineage>
</organism>
<keyword evidence="2" id="KW-1185">Reference proteome</keyword>
<name>A0A8A7KEU4_9FIRM</name>
<sequence length="97" mass="11374">MLNKNWIMILNKKADNDVPSSIRITREGRVFIDAQEYDDNDPKYRNFSISVEKDSDINMGEDTRRLLELQKDSKPGERKIAKDIADQNKKEQTIVKF</sequence>
<reference evidence="1" key="1">
    <citation type="submission" date="2019-12" db="EMBL/GenBank/DDBJ databases">
        <authorList>
            <person name="zhang j."/>
            <person name="sun C.M."/>
        </authorList>
    </citation>
    <scope>NUCLEOTIDE SEQUENCE</scope>
    <source>
        <strain evidence="1">NS-1</strain>
    </source>
</reference>
<dbReference type="AlphaFoldDB" id="A0A8A7KEU4"/>
<protein>
    <submittedName>
        <fullName evidence="1">Uncharacterized protein</fullName>
    </submittedName>
</protein>
<dbReference type="RefSeq" id="WP_230866655.1">
    <property type="nucleotide sequence ID" value="NZ_CP046640.1"/>
</dbReference>
<dbReference type="EMBL" id="CP046640">
    <property type="protein sequence ID" value="QTL98198.1"/>
    <property type="molecule type" value="Genomic_DNA"/>
</dbReference>
<dbReference type="KEGG" id="ifn:GM661_09500"/>
<evidence type="ECO:0000313" key="1">
    <source>
        <dbReference type="EMBL" id="QTL98198.1"/>
    </source>
</evidence>
<accession>A0A8A7KEU4</accession>